<keyword evidence="11" id="KW-1185">Reference proteome</keyword>
<dbReference type="GO" id="GO:0016604">
    <property type="term" value="C:nuclear body"/>
    <property type="evidence" value="ECO:0007669"/>
    <property type="project" value="Ensembl"/>
</dbReference>
<dbReference type="SMART" id="SM00717">
    <property type="entry name" value="SANT"/>
    <property type="match status" value="1"/>
</dbReference>
<dbReference type="Gene3D" id="1.10.10.60">
    <property type="entry name" value="Homeodomain-like"/>
    <property type="match status" value="1"/>
</dbReference>
<reference evidence="10" key="1">
    <citation type="submission" date="2009-12" db="EMBL/GenBank/DDBJ databases">
        <title>The Genome Sequence of Anolis carolinensis (Green Anole Lizard).</title>
        <authorList>
            <consortium name="The Genome Sequencing Platform"/>
            <person name="Di Palma F."/>
            <person name="Alfoldi J."/>
            <person name="Heiman D."/>
            <person name="Young S."/>
            <person name="Grabherr M."/>
            <person name="Johnson J."/>
            <person name="Lander E.S."/>
            <person name="Lindblad-Toh K."/>
        </authorList>
    </citation>
    <scope>NUCLEOTIDE SEQUENCE [LARGE SCALE GENOMIC DNA]</scope>
    <source>
        <strain evidence="10">JBL SC #1</strain>
    </source>
</reference>
<dbReference type="OrthoDB" id="608866at2759"/>
<reference evidence="10" key="2">
    <citation type="submission" date="2025-08" db="UniProtKB">
        <authorList>
            <consortium name="Ensembl"/>
        </authorList>
    </citation>
    <scope>IDENTIFICATION</scope>
</reference>
<feature type="compositionally biased region" description="Polar residues" evidence="7">
    <location>
        <begin position="493"/>
        <end position="503"/>
    </location>
</feature>
<dbReference type="Gene3D" id="1.25.40.210">
    <property type="entry name" value="Telomere repeat-binding factor, dimerisation domain"/>
    <property type="match status" value="1"/>
</dbReference>
<feature type="compositionally biased region" description="Low complexity" evidence="7">
    <location>
        <begin position="530"/>
        <end position="539"/>
    </location>
</feature>
<dbReference type="HOGENOM" id="CLU_034265_1_1_1"/>
<evidence type="ECO:0000313" key="11">
    <source>
        <dbReference type="Proteomes" id="UP000001646"/>
    </source>
</evidence>
<dbReference type="GO" id="GO:0003691">
    <property type="term" value="F:double-stranded telomeric DNA binding"/>
    <property type="evidence" value="ECO:0000318"/>
    <property type="project" value="GO_Central"/>
</dbReference>
<feature type="domain" description="HTH myb-type" evidence="9">
    <location>
        <begin position="541"/>
        <end position="594"/>
    </location>
</feature>
<dbReference type="Pfam" id="PF00249">
    <property type="entry name" value="Myb_DNA-binding"/>
    <property type="match status" value="1"/>
</dbReference>
<dbReference type="GO" id="GO:0003720">
    <property type="term" value="F:telomerase activity"/>
    <property type="evidence" value="ECO:0007669"/>
    <property type="project" value="Ensembl"/>
</dbReference>
<dbReference type="CDD" id="cd11654">
    <property type="entry name" value="TRF2_RBM"/>
    <property type="match status" value="1"/>
</dbReference>
<keyword evidence="6" id="KW-0131">Cell cycle</keyword>
<dbReference type="InterPro" id="IPR013867">
    <property type="entry name" value="Telomere_rpt-bd_fac_dimer_dom"/>
</dbReference>
<dbReference type="InterPro" id="IPR036507">
    <property type="entry name" value="Telomere_rpt-bd_fac_dimer_sf"/>
</dbReference>
<dbReference type="GO" id="GO:0070187">
    <property type="term" value="C:shelterin complex"/>
    <property type="evidence" value="ECO:0000318"/>
    <property type="project" value="GO_Central"/>
</dbReference>
<proteinExistence type="predicted"/>
<keyword evidence="2" id="KW-0158">Chromosome</keyword>
<dbReference type="InterPro" id="IPR031902">
    <property type="entry name" value="TERF2_RBM"/>
</dbReference>
<dbReference type="GO" id="GO:0070198">
    <property type="term" value="P:protein localization to chromosome, telomeric region"/>
    <property type="evidence" value="ECO:0000318"/>
    <property type="project" value="GO_Central"/>
</dbReference>
<accession>H9G7L7</accession>
<protein>
    <submittedName>
        <fullName evidence="10">Telomeric repeat binding factor 2</fullName>
    </submittedName>
</protein>
<dbReference type="GO" id="GO:0032208">
    <property type="term" value="P:negative regulation of telomere maintenance via recombination"/>
    <property type="evidence" value="ECO:0000318"/>
    <property type="project" value="GO_Central"/>
</dbReference>
<dbReference type="FunCoup" id="H9G7L7">
    <property type="interactions" value="476"/>
</dbReference>
<dbReference type="GeneTree" id="ENSGT00940000158316"/>
<evidence type="ECO:0000313" key="10">
    <source>
        <dbReference type="Ensembl" id="ENSACAP00000003403.4"/>
    </source>
</evidence>
<dbReference type="GO" id="GO:0098505">
    <property type="term" value="F:G-rich strand telomeric DNA binding"/>
    <property type="evidence" value="ECO:0000318"/>
    <property type="project" value="GO_Central"/>
</dbReference>
<feature type="region of interest" description="Disordered" evidence="7">
    <location>
        <begin position="335"/>
        <end position="357"/>
    </location>
</feature>
<dbReference type="SUPFAM" id="SSF46689">
    <property type="entry name" value="Homeodomain-like"/>
    <property type="match status" value="1"/>
</dbReference>
<evidence type="ECO:0000256" key="3">
    <source>
        <dbReference type="ARBA" id="ARBA00022895"/>
    </source>
</evidence>
<evidence type="ECO:0000256" key="7">
    <source>
        <dbReference type="SAM" id="MobiDB-lite"/>
    </source>
</evidence>
<dbReference type="RefSeq" id="XP_003228470.2">
    <property type="nucleotide sequence ID" value="XM_003228422.3"/>
</dbReference>
<dbReference type="PROSITE" id="PS50090">
    <property type="entry name" value="MYB_LIKE"/>
    <property type="match status" value="1"/>
</dbReference>
<dbReference type="GO" id="GO:0031848">
    <property type="term" value="P:protection from non-homologous end joining at telomere"/>
    <property type="evidence" value="ECO:0000318"/>
    <property type="project" value="GO_Central"/>
</dbReference>
<dbReference type="CDD" id="cd11660">
    <property type="entry name" value="SANT_TRF"/>
    <property type="match status" value="1"/>
</dbReference>
<dbReference type="InterPro" id="IPR009057">
    <property type="entry name" value="Homeodomain-like_sf"/>
</dbReference>
<dbReference type="GO" id="GO:1904354">
    <property type="term" value="P:negative regulation of telomere capping"/>
    <property type="evidence" value="ECO:0007669"/>
    <property type="project" value="Ensembl"/>
</dbReference>
<dbReference type="GO" id="GO:2000773">
    <property type="term" value="P:negative regulation of cellular senescence"/>
    <property type="evidence" value="ECO:0007669"/>
    <property type="project" value="Ensembl"/>
</dbReference>
<dbReference type="STRING" id="28377.ENSACAP00000003403"/>
<organism evidence="10 11">
    <name type="scientific">Anolis carolinensis</name>
    <name type="common">Green anole</name>
    <name type="synonym">American chameleon</name>
    <dbReference type="NCBI Taxonomy" id="28377"/>
    <lineage>
        <taxon>Eukaryota</taxon>
        <taxon>Metazoa</taxon>
        <taxon>Chordata</taxon>
        <taxon>Craniata</taxon>
        <taxon>Vertebrata</taxon>
        <taxon>Euteleostomi</taxon>
        <taxon>Lepidosauria</taxon>
        <taxon>Squamata</taxon>
        <taxon>Bifurcata</taxon>
        <taxon>Unidentata</taxon>
        <taxon>Episquamata</taxon>
        <taxon>Toxicofera</taxon>
        <taxon>Iguania</taxon>
        <taxon>Dactyloidae</taxon>
        <taxon>Anolis</taxon>
    </lineage>
</organism>
<feature type="compositionally biased region" description="Basic and acidic residues" evidence="7">
    <location>
        <begin position="480"/>
        <end position="492"/>
    </location>
</feature>
<dbReference type="PANTHER" id="PTHR46833:SF1">
    <property type="entry name" value="TELOMERIC REPEAT-BINDING FACTOR 2"/>
    <property type="match status" value="1"/>
</dbReference>
<dbReference type="InterPro" id="IPR017930">
    <property type="entry name" value="Myb_dom"/>
</dbReference>
<name>H9G7L7_ANOCA</name>
<dbReference type="PROSITE" id="PS51294">
    <property type="entry name" value="HTH_MYB"/>
    <property type="match status" value="1"/>
</dbReference>
<dbReference type="Bgee" id="ENSACAG00000003497">
    <property type="expression patterns" value="Expressed in hemipenis and 13 other cell types or tissues"/>
</dbReference>
<evidence type="ECO:0000256" key="6">
    <source>
        <dbReference type="ARBA" id="ARBA00023306"/>
    </source>
</evidence>
<feature type="compositionally biased region" description="Acidic residues" evidence="7">
    <location>
        <begin position="504"/>
        <end position="520"/>
    </location>
</feature>
<dbReference type="GO" id="GO:0061820">
    <property type="term" value="P:telomeric D-loop disassembly"/>
    <property type="evidence" value="ECO:0000318"/>
    <property type="project" value="GO_Central"/>
</dbReference>
<dbReference type="GO" id="GO:0001673">
    <property type="term" value="C:male germ cell nucleus"/>
    <property type="evidence" value="ECO:0007669"/>
    <property type="project" value="Ensembl"/>
</dbReference>
<dbReference type="GeneID" id="100559956"/>
<evidence type="ECO:0000256" key="1">
    <source>
        <dbReference type="ARBA" id="ARBA00004574"/>
    </source>
</evidence>
<keyword evidence="3" id="KW-0779">Telomere</keyword>
<dbReference type="SUPFAM" id="SSF63600">
    <property type="entry name" value="Telomeric repeat binding factor (TRF) dimerisation domain"/>
    <property type="match status" value="1"/>
</dbReference>
<comment type="subcellular location">
    <subcellularLocation>
        <location evidence="1">Chromosome</location>
        <location evidence="1">Telomere</location>
    </subcellularLocation>
</comment>
<dbReference type="Pfam" id="PF16772">
    <property type="entry name" value="TERF2_RBM"/>
    <property type="match status" value="1"/>
</dbReference>
<dbReference type="Proteomes" id="UP000001646">
    <property type="component" value="Unplaced"/>
</dbReference>
<feature type="region of interest" description="Disordered" evidence="7">
    <location>
        <begin position="396"/>
        <end position="439"/>
    </location>
</feature>
<dbReference type="GO" id="GO:1905839">
    <property type="term" value="P:negative regulation of telomeric D-loop disassembly"/>
    <property type="evidence" value="ECO:0000318"/>
    <property type="project" value="GO_Central"/>
</dbReference>
<dbReference type="KEGG" id="acs:100559956"/>
<dbReference type="Ensembl" id="ENSACAT00000003486.4">
    <property type="protein sequence ID" value="ENSACAP00000003403.4"/>
    <property type="gene ID" value="ENSACAG00000003497.4"/>
</dbReference>
<dbReference type="GO" id="GO:0031627">
    <property type="term" value="P:telomeric loop formation"/>
    <property type="evidence" value="ECO:0000318"/>
    <property type="project" value="GO_Central"/>
</dbReference>
<reference evidence="10" key="3">
    <citation type="submission" date="2025-09" db="UniProtKB">
        <authorList>
            <consortium name="Ensembl"/>
        </authorList>
    </citation>
    <scope>IDENTIFICATION</scope>
</reference>
<feature type="region of interest" description="Disordered" evidence="7">
    <location>
        <begin position="476"/>
        <end position="548"/>
    </location>
</feature>
<dbReference type="GO" id="GO:0019899">
    <property type="term" value="F:enzyme binding"/>
    <property type="evidence" value="ECO:0007669"/>
    <property type="project" value="Ensembl"/>
</dbReference>
<dbReference type="CTD" id="7014"/>
<dbReference type="GO" id="GO:1904430">
    <property type="term" value="P:negative regulation of t-circle formation"/>
    <property type="evidence" value="ECO:0007669"/>
    <property type="project" value="Ensembl"/>
</dbReference>
<dbReference type="GO" id="GO:0032211">
    <property type="term" value="P:negative regulation of telomere maintenance via telomerase"/>
    <property type="evidence" value="ECO:0007669"/>
    <property type="project" value="Ensembl"/>
</dbReference>
<dbReference type="InParanoid" id="H9G7L7"/>
<evidence type="ECO:0000256" key="2">
    <source>
        <dbReference type="ARBA" id="ARBA00022454"/>
    </source>
</evidence>
<dbReference type="GO" id="GO:0044877">
    <property type="term" value="F:protein-containing complex binding"/>
    <property type="evidence" value="ECO:0007669"/>
    <property type="project" value="Ensembl"/>
</dbReference>
<evidence type="ECO:0000259" key="9">
    <source>
        <dbReference type="PROSITE" id="PS51294"/>
    </source>
</evidence>
<sequence>MKSGRVAVSDDIATVMATVEEASLCLEKTVNRWALLFYCHRAVQAFREGSSRNFRQLRDVIYAVLARPLALEQSILLQLRIIQLLSRIEEDWTVDISTQLTPLECALHLLKKMSSEFTVDANKFEEIHQKVAEAAVVSCIKNKEYNRAKRILKKYKPKDPSTLKKRILYHSIIQEKEHSNPAILRFPFEFFQQSVLVLLESYIEDSEPLLLMMAEKFSCELVEPQMNPIEADSEEMEVSEHVVEKEVEEEDVASMVTALGSPLWERSQEASVKDGLKIDIQDMPEEESERLEGGHLAGTKVSPSASEKEVTLRCLRDVCEVSLRCLGDICERRPASECGESSRNSAEPVRVSDSRPLERPTSYGFSVIRQAFEILSDSEDPDATFQKLDETDWTFPKVTERPASHRAKRQRVEEEETDKEEAEEEKRGPKVQSFSKAGNHPVTISSFLLGKENAISKDKTDKRMVPKQLLVTVALQAEEEPQKKPPKADSRPSPKSSKAISTTNEEEEEKEVWSDEEELFIDFGRKGRKSTSSNTSITSSKRKKWTREESQWIRAGVRKYGEGNWKAICKSYPFKDRTPVMIKDRWRTMKKLGIQ</sequence>
<dbReference type="InterPro" id="IPR030657">
    <property type="entry name" value="TERF2"/>
</dbReference>
<dbReference type="PANTHER" id="PTHR46833">
    <property type="entry name" value="TELOMERIC REPEAT-BINDING FACTOR 2 TERF2"/>
    <property type="match status" value="1"/>
</dbReference>
<dbReference type="AlphaFoldDB" id="H9G7L7"/>
<evidence type="ECO:0000259" key="8">
    <source>
        <dbReference type="PROSITE" id="PS50090"/>
    </source>
</evidence>
<evidence type="ECO:0000256" key="4">
    <source>
        <dbReference type="ARBA" id="ARBA00023125"/>
    </source>
</evidence>
<feature type="domain" description="Myb-like" evidence="8">
    <location>
        <begin position="537"/>
        <end position="590"/>
    </location>
</feature>
<keyword evidence="5" id="KW-0539">Nucleus</keyword>
<dbReference type="FunFam" id="1.10.10.60:FF:000129">
    <property type="entry name" value="Telomeric repeat-binding factor 2"/>
    <property type="match status" value="1"/>
</dbReference>
<dbReference type="GO" id="GO:0032206">
    <property type="term" value="P:positive regulation of telomere maintenance"/>
    <property type="evidence" value="ECO:0007669"/>
    <property type="project" value="Ensembl"/>
</dbReference>
<dbReference type="GO" id="GO:0032210">
    <property type="term" value="P:regulation of telomere maintenance via telomerase"/>
    <property type="evidence" value="ECO:0000318"/>
    <property type="project" value="GO_Central"/>
</dbReference>
<feature type="compositionally biased region" description="Acidic residues" evidence="7">
    <location>
        <begin position="413"/>
        <end position="423"/>
    </location>
</feature>
<keyword evidence="4" id="KW-0238">DNA-binding</keyword>
<dbReference type="eggNOG" id="ENOG502RYHN">
    <property type="taxonomic scope" value="Eukaryota"/>
</dbReference>
<evidence type="ECO:0000256" key="5">
    <source>
        <dbReference type="ARBA" id="ARBA00023242"/>
    </source>
</evidence>
<dbReference type="Pfam" id="PF08558">
    <property type="entry name" value="TRF"/>
    <property type="match status" value="1"/>
</dbReference>
<dbReference type="InterPro" id="IPR001005">
    <property type="entry name" value="SANT/Myb"/>
</dbReference>
<dbReference type="GO" id="GO:0042803">
    <property type="term" value="F:protein homodimerization activity"/>
    <property type="evidence" value="ECO:0007669"/>
    <property type="project" value="Ensembl"/>
</dbReference>
<gene>
    <name evidence="10" type="primary">TERF2</name>
</gene>